<accession>A0AAN9P6G4</accession>
<dbReference type="EMBL" id="JAYWIO010000001">
    <property type="protein sequence ID" value="KAK7287105.1"/>
    <property type="molecule type" value="Genomic_DNA"/>
</dbReference>
<gene>
    <name evidence="2" type="ORF">RIF29_00152</name>
</gene>
<dbReference type="PANTHER" id="PTHR46238:SF11">
    <property type="entry name" value="AGAMOUS-LIKE MADS-BOX PROTEIN AGL16"/>
    <property type="match status" value="1"/>
</dbReference>
<dbReference type="InterPro" id="IPR000477">
    <property type="entry name" value="RT_dom"/>
</dbReference>
<proteinExistence type="predicted"/>
<evidence type="ECO:0000313" key="3">
    <source>
        <dbReference type="Proteomes" id="UP001372338"/>
    </source>
</evidence>
<dbReference type="Proteomes" id="UP001372338">
    <property type="component" value="Unassembled WGS sequence"/>
</dbReference>
<name>A0AAN9P6G4_CROPI</name>
<sequence>MKVSKKFLIGNEFMKFIGILMRGHTRQSGISEDFPISIGLHQGSSLSPYLFTLVLDVLTEHVQEPVPKCMLFADDIVLIGDTREEINGKIEMWRQALEGSGFRISRSKTEYMECNFSKRHVSLTREVKVGEHVLAQVPKFKYLGSILQQDAEIEGDVNHRIQAGWMKWRSASGVLCDNKVPLILKGKFYRSAVRPAMLYGTECWAAKGTQENKLHVAEMRMLLWMSGHTRQDRIRNEYIREKVGVAPIVEKMVESRLRWFGHVWRRPVEAPVRRVDQMEGTTRARGRGRPRKTIGETIEKDMAINALSKDMIYDRPLWRRLIHVADPT</sequence>
<evidence type="ECO:0000259" key="1">
    <source>
        <dbReference type="PROSITE" id="PS50878"/>
    </source>
</evidence>
<dbReference type="SUPFAM" id="SSF56672">
    <property type="entry name" value="DNA/RNA polymerases"/>
    <property type="match status" value="1"/>
</dbReference>
<protein>
    <recommendedName>
        <fullName evidence="1">Reverse transcriptase domain-containing protein</fullName>
    </recommendedName>
</protein>
<dbReference type="InterPro" id="IPR043502">
    <property type="entry name" value="DNA/RNA_pol_sf"/>
</dbReference>
<dbReference type="AlphaFoldDB" id="A0AAN9P6G4"/>
<dbReference type="PANTHER" id="PTHR46238">
    <property type="entry name" value="REVERSE TRANSCRIPTASE DOMAIN-CONTAINING PROTEIN"/>
    <property type="match status" value="1"/>
</dbReference>
<organism evidence="2 3">
    <name type="scientific">Crotalaria pallida</name>
    <name type="common">Smooth rattlebox</name>
    <name type="synonym">Crotalaria striata</name>
    <dbReference type="NCBI Taxonomy" id="3830"/>
    <lineage>
        <taxon>Eukaryota</taxon>
        <taxon>Viridiplantae</taxon>
        <taxon>Streptophyta</taxon>
        <taxon>Embryophyta</taxon>
        <taxon>Tracheophyta</taxon>
        <taxon>Spermatophyta</taxon>
        <taxon>Magnoliopsida</taxon>
        <taxon>eudicotyledons</taxon>
        <taxon>Gunneridae</taxon>
        <taxon>Pentapetalae</taxon>
        <taxon>rosids</taxon>
        <taxon>fabids</taxon>
        <taxon>Fabales</taxon>
        <taxon>Fabaceae</taxon>
        <taxon>Papilionoideae</taxon>
        <taxon>50 kb inversion clade</taxon>
        <taxon>genistoids sensu lato</taxon>
        <taxon>core genistoids</taxon>
        <taxon>Crotalarieae</taxon>
        <taxon>Crotalaria</taxon>
    </lineage>
</organism>
<dbReference type="Pfam" id="PF00078">
    <property type="entry name" value="RVT_1"/>
    <property type="match status" value="1"/>
</dbReference>
<comment type="caution">
    <text evidence="2">The sequence shown here is derived from an EMBL/GenBank/DDBJ whole genome shotgun (WGS) entry which is preliminary data.</text>
</comment>
<evidence type="ECO:0000313" key="2">
    <source>
        <dbReference type="EMBL" id="KAK7287105.1"/>
    </source>
</evidence>
<keyword evidence="3" id="KW-1185">Reference proteome</keyword>
<dbReference type="InterPro" id="IPR043128">
    <property type="entry name" value="Rev_trsase/Diguanyl_cyclase"/>
</dbReference>
<dbReference type="Gene3D" id="3.30.70.270">
    <property type="match status" value="1"/>
</dbReference>
<reference evidence="2 3" key="1">
    <citation type="submission" date="2024-01" db="EMBL/GenBank/DDBJ databases">
        <title>The genomes of 5 underutilized Papilionoideae crops provide insights into root nodulation and disease resistanc.</title>
        <authorList>
            <person name="Yuan L."/>
        </authorList>
    </citation>
    <scope>NUCLEOTIDE SEQUENCE [LARGE SCALE GENOMIC DNA]</scope>
    <source>
        <strain evidence="2">ZHUSHIDOU_FW_LH</strain>
        <tissue evidence="2">Leaf</tissue>
    </source>
</reference>
<dbReference type="PROSITE" id="PS50878">
    <property type="entry name" value="RT_POL"/>
    <property type="match status" value="1"/>
</dbReference>
<feature type="domain" description="Reverse transcriptase" evidence="1">
    <location>
        <begin position="1"/>
        <end position="147"/>
    </location>
</feature>